<dbReference type="AlphaFoldDB" id="A0A7Z0SCT5"/>
<proteinExistence type="predicted"/>
<protein>
    <submittedName>
        <fullName evidence="1">Uncharacterized protein</fullName>
    </submittedName>
</protein>
<evidence type="ECO:0000313" key="2">
    <source>
        <dbReference type="Proteomes" id="UP000537890"/>
    </source>
</evidence>
<evidence type="ECO:0000313" key="1">
    <source>
        <dbReference type="EMBL" id="NYT46913.1"/>
    </source>
</evidence>
<sequence length="91" mass="10305">MVIYIAHRLLRVPDILFMVNVMKTRKNKPASAIGHPRNLILLALFAISNISSAGTTLVHSIDFSTQAEADAMAGEKRLYAQTRCQRYRRDF</sequence>
<accession>A0A7Z0SCT5</accession>
<gene>
    <name evidence="1" type="ORF">H0A75_04060</name>
</gene>
<organism evidence="1 2">
    <name type="scientific">Candidatus Methanofishera endochildressiae</name>
    <dbReference type="NCBI Taxonomy" id="2738884"/>
    <lineage>
        <taxon>Bacteria</taxon>
        <taxon>Pseudomonadati</taxon>
        <taxon>Pseudomonadota</taxon>
        <taxon>Gammaproteobacteria</taxon>
        <taxon>Candidatus Methanofishera</taxon>
    </lineage>
</organism>
<reference evidence="1 2" key="1">
    <citation type="submission" date="2020-05" db="EMBL/GenBank/DDBJ databases">
        <title>Horizontal transmission and recombination maintain forever young bacterial symbiont genomes.</title>
        <authorList>
            <person name="Russell S.L."/>
            <person name="Pepper-Tunick E."/>
            <person name="Svedberg J."/>
            <person name="Byrne A."/>
            <person name="Ruelas Castillo J."/>
            <person name="Vollmers C."/>
            <person name="Beinart R.A."/>
            <person name="Corbett-Detig R."/>
        </authorList>
    </citation>
    <scope>NUCLEOTIDE SEQUENCE [LARGE SCALE GENOMIC DNA]</scope>
    <source>
        <strain evidence="1">4727-3</strain>
    </source>
</reference>
<comment type="caution">
    <text evidence="1">The sequence shown here is derived from an EMBL/GenBank/DDBJ whole genome shotgun (WGS) entry which is preliminary data.</text>
</comment>
<name>A0A7Z0SCT5_9GAMM</name>
<dbReference type="Proteomes" id="UP000537890">
    <property type="component" value="Unassembled WGS sequence"/>
</dbReference>
<dbReference type="EMBL" id="JACCHS010000055">
    <property type="protein sequence ID" value="NYT46913.1"/>
    <property type="molecule type" value="Genomic_DNA"/>
</dbReference>